<sequence length="61" mass="6944">MLRGRRHYYKNQRQDGKTKTPMWTMDLAKQCCCYGSGGLQNHGMKSAVKQTANDEIDSSFA</sequence>
<dbReference type="AlphaFoldDB" id="A0A0V0ZQ17"/>
<gene>
    <name evidence="2" type="ORF">T03_381</name>
</gene>
<accession>A0A0V0ZQ17</accession>
<evidence type="ECO:0000313" key="3">
    <source>
        <dbReference type="Proteomes" id="UP000054653"/>
    </source>
</evidence>
<dbReference type="EMBL" id="JYDI01003641">
    <property type="protein sequence ID" value="KRY14673.1"/>
    <property type="molecule type" value="Genomic_DNA"/>
</dbReference>
<feature type="region of interest" description="Disordered" evidence="1">
    <location>
        <begin position="1"/>
        <end position="20"/>
    </location>
</feature>
<dbReference type="Proteomes" id="UP000054653">
    <property type="component" value="Unassembled WGS sequence"/>
</dbReference>
<comment type="caution">
    <text evidence="2">The sequence shown here is derived from an EMBL/GenBank/DDBJ whole genome shotgun (WGS) entry which is preliminary data.</text>
</comment>
<protein>
    <submittedName>
        <fullName evidence="2">Uncharacterized protein</fullName>
    </submittedName>
</protein>
<proteinExistence type="predicted"/>
<name>A0A0V0ZQ17_TRIBR</name>
<reference evidence="2 3" key="1">
    <citation type="submission" date="2015-01" db="EMBL/GenBank/DDBJ databases">
        <title>Evolution of Trichinella species and genotypes.</title>
        <authorList>
            <person name="Korhonen P.K."/>
            <person name="Edoardo P."/>
            <person name="Giuseppe L.R."/>
            <person name="Gasser R.B."/>
        </authorList>
    </citation>
    <scope>NUCLEOTIDE SEQUENCE [LARGE SCALE GENOMIC DNA]</scope>
    <source>
        <strain evidence="2">ISS120</strain>
    </source>
</reference>
<feature type="compositionally biased region" description="Basic residues" evidence="1">
    <location>
        <begin position="1"/>
        <end position="10"/>
    </location>
</feature>
<evidence type="ECO:0000313" key="2">
    <source>
        <dbReference type="EMBL" id="KRY14673.1"/>
    </source>
</evidence>
<evidence type="ECO:0000256" key="1">
    <source>
        <dbReference type="SAM" id="MobiDB-lite"/>
    </source>
</evidence>
<organism evidence="2 3">
    <name type="scientific">Trichinella britovi</name>
    <name type="common">Parasitic roundworm</name>
    <dbReference type="NCBI Taxonomy" id="45882"/>
    <lineage>
        <taxon>Eukaryota</taxon>
        <taxon>Metazoa</taxon>
        <taxon>Ecdysozoa</taxon>
        <taxon>Nematoda</taxon>
        <taxon>Enoplea</taxon>
        <taxon>Dorylaimia</taxon>
        <taxon>Trichinellida</taxon>
        <taxon>Trichinellidae</taxon>
        <taxon>Trichinella</taxon>
    </lineage>
</organism>
<keyword evidence="3" id="KW-1185">Reference proteome</keyword>